<dbReference type="Proteomes" id="UP000321721">
    <property type="component" value="Unassembled WGS sequence"/>
</dbReference>
<dbReference type="InterPro" id="IPR038765">
    <property type="entry name" value="Papain-like_cys_pep_sf"/>
</dbReference>
<dbReference type="InterPro" id="IPR024453">
    <property type="entry name" value="Peptidase_C92"/>
</dbReference>
<organism evidence="2 3">
    <name type="scientific">Vicingus serpentipes</name>
    <dbReference type="NCBI Taxonomy" id="1926625"/>
    <lineage>
        <taxon>Bacteria</taxon>
        <taxon>Pseudomonadati</taxon>
        <taxon>Bacteroidota</taxon>
        <taxon>Flavobacteriia</taxon>
        <taxon>Flavobacteriales</taxon>
        <taxon>Vicingaceae</taxon>
        <taxon>Vicingus</taxon>
    </lineage>
</organism>
<protein>
    <submittedName>
        <fullName evidence="2">Poxvirus G6</fullName>
    </submittedName>
</protein>
<name>A0A5C6RS89_9FLAO</name>
<sequence length="507" mass="58651">MLVRPYNIFIVLIYFAFIFFGCSIKEKTNKKQQDKYCWENIHSKIESYSNLDSILSFEISEFQLLVEQSLVVRSEMIQFSNEINLDIEKPISSKHLEFLKSKTETFLVLREKLYDITYRYECAQEASKERLVRAKVKENIRTKAVMLSVASALTLYDNYLIGALIFENDPRLRRLSNDPDIGFDVSSNVLLEITLAANSIKNQKRIQDGISFFEKKQKHFIGQSDNEYEYLKLLIYSSPSYNHIKNLTTKEMVGKKFKVFGRMSQDIFAELKKDGFDGISKFFGNSIGLVEFRKGKLYKNEKIKEELLKELQPLDVILEKTPFRLTDKLIPGHFGHVAIWVGNESELKEKGLWDNEVVKPFHDQISSKGADNFDGNNIVEALRSGVKLSSLDEFMNIDDIAILRPVFNDSISENQSLLLAFRQLGKKYDFNFDVNTTEKIVCSELAYVCFPQVDWPTEKTLGRHTISPDNVANQCIKGVKFQLITFYHDGVKCQEDKQMELFKSLVE</sequence>
<evidence type="ECO:0000313" key="3">
    <source>
        <dbReference type="Proteomes" id="UP000321721"/>
    </source>
</evidence>
<dbReference type="OrthoDB" id="195541at2"/>
<dbReference type="SUPFAM" id="SSF54001">
    <property type="entry name" value="Cysteine proteinases"/>
    <property type="match status" value="1"/>
</dbReference>
<proteinExistence type="predicted"/>
<keyword evidence="3" id="KW-1185">Reference proteome</keyword>
<keyword evidence="1" id="KW-0472">Membrane</keyword>
<evidence type="ECO:0000256" key="1">
    <source>
        <dbReference type="SAM" id="Phobius"/>
    </source>
</evidence>
<dbReference type="RefSeq" id="WP_147101130.1">
    <property type="nucleotide sequence ID" value="NZ_VOOS01000004.1"/>
</dbReference>
<evidence type="ECO:0000313" key="2">
    <source>
        <dbReference type="EMBL" id="TXB64814.1"/>
    </source>
</evidence>
<dbReference type="Gene3D" id="3.90.1720.10">
    <property type="entry name" value="endopeptidase domain like (from Nostoc punctiforme)"/>
    <property type="match status" value="1"/>
</dbReference>
<dbReference type="AlphaFoldDB" id="A0A5C6RS89"/>
<comment type="caution">
    <text evidence="2">The sequence shown here is derived from an EMBL/GenBank/DDBJ whole genome shotgun (WGS) entry which is preliminary data.</text>
</comment>
<feature type="transmembrane region" description="Helical" evidence="1">
    <location>
        <begin position="6"/>
        <end position="24"/>
    </location>
</feature>
<keyword evidence="1" id="KW-1133">Transmembrane helix</keyword>
<accession>A0A5C6RS89</accession>
<dbReference type="Pfam" id="PF05708">
    <property type="entry name" value="Peptidase_C92"/>
    <property type="match status" value="1"/>
</dbReference>
<feature type="transmembrane region" description="Helical" evidence="1">
    <location>
        <begin position="144"/>
        <end position="166"/>
    </location>
</feature>
<dbReference type="PROSITE" id="PS51257">
    <property type="entry name" value="PROKAR_LIPOPROTEIN"/>
    <property type="match status" value="1"/>
</dbReference>
<keyword evidence="1" id="KW-0812">Transmembrane</keyword>
<gene>
    <name evidence="2" type="ORF">FRY74_10205</name>
</gene>
<reference evidence="2 3" key="1">
    <citation type="submission" date="2019-08" db="EMBL/GenBank/DDBJ databases">
        <title>Genome of Vicingus serpentipes NCIMB 15042.</title>
        <authorList>
            <person name="Bowman J.P."/>
        </authorList>
    </citation>
    <scope>NUCLEOTIDE SEQUENCE [LARGE SCALE GENOMIC DNA]</scope>
    <source>
        <strain evidence="2 3">NCIMB 15042</strain>
    </source>
</reference>
<dbReference type="EMBL" id="VOOS01000004">
    <property type="protein sequence ID" value="TXB64814.1"/>
    <property type="molecule type" value="Genomic_DNA"/>
</dbReference>